<dbReference type="GO" id="GO:0043138">
    <property type="term" value="F:3'-5' DNA helicase activity"/>
    <property type="evidence" value="ECO:0007669"/>
    <property type="project" value="UniProtKB-EC"/>
</dbReference>
<dbReference type="CDD" id="cd18804">
    <property type="entry name" value="SF2_C_priA"/>
    <property type="match status" value="1"/>
</dbReference>
<comment type="subunit">
    <text evidence="12">Component of the replication restart primosome.</text>
</comment>
<feature type="domain" description="Helicase ATP-binding" evidence="13">
    <location>
        <begin position="132"/>
        <end position="299"/>
    </location>
</feature>
<evidence type="ECO:0000256" key="4">
    <source>
        <dbReference type="ARBA" id="ARBA00022741"/>
    </source>
</evidence>
<dbReference type="PROSITE" id="PS51192">
    <property type="entry name" value="HELICASE_ATP_BIND_1"/>
    <property type="match status" value="1"/>
</dbReference>
<evidence type="ECO:0000256" key="9">
    <source>
        <dbReference type="ARBA" id="ARBA00023125"/>
    </source>
</evidence>
<dbReference type="Gene3D" id="3.40.1440.60">
    <property type="entry name" value="PriA, 3(prime) DNA-binding domain"/>
    <property type="match status" value="1"/>
</dbReference>
<evidence type="ECO:0000259" key="14">
    <source>
        <dbReference type="PROSITE" id="PS51194"/>
    </source>
</evidence>
<dbReference type="GO" id="GO:0006310">
    <property type="term" value="P:DNA recombination"/>
    <property type="evidence" value="ECO:0007669"/>
    <property type="project" value="InterPro"/>
</dbReference>
<comment type="catalytic activity">
    <reaction evidence="11 12">
        <text>ATP + H2O = ADP + phosphate + H(+)</text>
        <dbReference type="Rhea" id="RHEA:13065"/>
        <dbReference type="ChEBI" id="CHEBI:15377"/>
        <dbReference type="ChEBI" id="CHEBI:15378"/>
        <dbReference type="ChEBI" id="CHEBI:30616"/>
        <dbReference type="ChEBI" id="CHEBI:43474"/>
        <dbReference type="ChEBI" id="CHEBI:456216"/>
        <dbReference type="EC" id="5.6.2.4"/>
    </reaction>
</comment>
<evidence type="ECO:0000256" key="8">
    <source>
        <dbReference type="ARBA" id="ARBA00022840"/>
    </source>
</evidence>
<dbReference type="FunFam" id="3.40.50.300:FF:000489">
    <property type="entry name" value="Primosome assembly protein PriA"/>
    <property type="match status" value="1"/>
</dbReference>
<evidence type="ECO:0000256" key="6">
    <source>
        <dbReference type="ARBA" id="ARBA00022806"/>
    </source>
</evidence>
<sequence length="652" mass="75257">MRIDVAIPKTRYDSFTYESSERVHVGDLVVVPLRKQLKYGLVVKTNSARLVQGIRDVKEVVEPHFITPTLIKLYTWVADYYLSTLGDVLRLALPSKVMKKYEPVTRYVDLVEAKAPKPTYPQSQAIKKINEALTKKIFETFLLYGITGSGKTEVYLKCSEKVVQEGGRVLVLVPEISMTPLLHSRFKDRFGDEVVTIHSSLTDAERRRAWFAIKNGEYRIVIGPRSTVFVPIPDLRMIVVDEEHDHSYKEHERTPRYNARDVAVMRGKFENTAVVLGSATPQIESYHNAGLGKYKLLTLKERIDKRTLPKIDMIDLRKENTKYISPHLEKKIEEALSNNEQIILFLNRRGFAPHLFCPSCGYVAKCPYCHLPMVFHKSDTDKEAHLSCHICSHTQKVISRCPECMRGTLLYRGAGTQRIEEIVRKQLRSAAQENAILRLDRDSARKRGQAEKIFHDFEQGKASILLGTQLVTKGFDFPQVTLVGIINADVVLNLPDFRSSERTFQTLTQVAGRSGRGEKQGVVLMQTYHPEQYSILFSQLQNYPAFYAQEMELRKELEFPPFSRLMLVRLKGDDKTAVWKEAKKLAVILRRLKNVKLFGPNRSFYYKVRKKYRVFILLKLPKEFKHRRFKFLTSYKTKNCILEIDVDPLETF</sequence>
<dbReference type="EC" id="5.6.2.4" evidence="12"/>
<accession>A0A0S8G2C7</accession>
<keyword evidence="3 12" id="KW-0479">Metal-binding</keyword>
<name>A0A0S8G2C7_UNCW3</name>
<feature type="binding site" evidence="12">
    <location>
        <position position="388"/>
    </location>
    <ligand>
        <name>Zn(2+)</name>
        <dbReference type="ChEBI" id="CHEBI:29105"/>
        <label>2</label>
    </ligand>
</feature>
<keyword evidence="10 12" id="KW-0413">Isomerase</keyword>
<keyword evidence="1 12" id="KW-0639">Primosome</keyword>
<dbReference type="InterPro" id="IPR001650">
    <property type="entry name" value="Helicase_C-like"/>
</dbReference>
<keyword evidence="8 12" id="KW-0067">ATP-binding</keyword>
<evidence type="ECO:0000313" key="16">
    <source>
        <dbReference type="Proteomes" id="UP000051096"/>
    </source>
</evidence>
<dbReference type="PATRIC" id="fig|1703780.3.peg.126"/>
<dbReference type="PROSITE" id="PS51194">
    <property type="entry name" value="HELICASE_CTER"/>
    <property type="match status" value="1"/>
</dbReference>
<dbReference type="GO" id="GO:0003677">
    <property type="term" value="F:DNA binding"/>
    <property type="evidence" value="ECO:0007669"/>
    <property type="project" value="UniProtKB-UniRule"/>
</dbReference>
<dbReference type="Pfam" id="PF00271">
    <property type="entry name" value="Helicase_C"/>
    <property type="match status" value="1"/>
</dbReference>
<evidence type="ECO:0000313" key="15">
    <source>
        <dbReference type="EMBL" id="KPK67087.1"/>
    </source>
</evidence>
<dbReference type="InterPro" id="IPR027417">
    <property type="entry name" value="P-loop_NTPase"/>
</dbReference>
<proteinExistence type="inferred from homology"/>
<reference evidence="15 16" key="1">
    <citation type="journal article" date="2015" name="Microbiome">
        <title>Genomic resolution of linkages in carbon, nitrogen, and sulfur cycling among widespread estuary sediment bacteria.</title>
        <authorList>
            <person name="Baker B.J."/>
            <person name="Lazar C.S."/>
            <person name="Teske A.P."/>
            <person name="Dick G.J."/>
        </authorList>
    </citation>
    <scope>NUCLEOTIDE SEQUENCE [LARGE SCALE GENOMIC DNA]</scope>
    <source>
        <strain evidence="15">SM23_60</strain>
    </source>
</reference>
<feature type="binding site" evidence="12">
    <location>
        <position position="357"/>
    </location>
    <ligand>
        <name>Zn(2+)</name>
        <dbReference type="ChEBI" id="CHEBI:29105"/>
        <label>1</label>
    </ligand>
</feature>
<keyword evidence="9 12" id="KW-0238">DNA-binding</keyword>
<feature type="binding site" evidence="12">
    <location>
        <position position="369"/>
    </location>
    <ligand>
        <name>Zn(2+)</name>
        <dbReference type="ChEBI" id="CHEBI:29105"/>
        <label>2</label>
    </ligand>
</feature>
<evidence type="ECO:0000256" key="1">
    <source>
        <dbReference type="ARBA" id="ARBA00022515"/>
    </source>
</evidence>
<dbReference type="GO" id="GO:0016887">
    <property type="term" value="F:ATP hydrolysis activity"/>
    <property type="evidence" value="ECO:0007669"/>
    <property type="project" value="RHEA"/>
</dbReference>
<comment type="function">
    <text evidence="12">Initiates the restart of stalled replication forks, which reloads the replicative helicase on sites other than the origin of replication. Recognizes and binds to abandoned replication forks and remodels them to uncover a helicase loading site. Promotes assembly of the primosome at these replication forks.</text>
</comment>
<dbReference type="InterPro" id="IPR014001">
    <property type="entry name" value="Helicase_ATP-bd"/>
</dbReference>
<dbReference type="InterPro" id="IPR041236">
    <property type="entry name" value="PriA_C"/>
</dbReference>
<dbReference type="GO" id="GO:0006270">
    <property type="term" value="P:DNA replication initiation"/>
    <property type="evidence" value="ECO:0007669"/>
    <property type="project" value="TreeGrafter"/>
</dbReference>
<dbReference type="Pfam" id="PF18074">
    <property type="entry name" value="PriA_C"/>
    <property type="match status" value="1"/>
</dbReference>
<evidence type="ECO:0000259" key="13">
    <source>
        <dbReference type="PROSITE" id="PS51192"/>
    </source>
</evidence>
<dbReference type="InterPro" id="IPR042115">
    <property type="entry name" value="PriA_3primeBD_sf"/>
</dbReference>
<feature type="binding site" evidence="12">
    <location>
        <position position="366"/>
    </location>
    <ligand>
        <name>Zn(2+)</name>
        <dbReference type="ChEBI" id="CHEBI:29105"/>
        <label>2</label>
    </ligand>
</feature>
<dbReference type="GO" id="GO:0006269">
    <property type="term" value="P:DNA replication, synthesis of primer"/>
    <property type="evidence" value="ECO:0007669"/>
    <property type="project" value="UniProtKB-KW"/>
</dbReference>
<feature type="domain" description="Helicase C-terminal" evidence="14">
    <location>
        <begin position="393"/>
        <end position="559"/>
    </location>
</feature>
<evidence type="ECO:0000256" key="7">
    <source>
        <dbReference type="ARBA" id="ARBA00022833"/>
    </source>
</evidence>
<dbReference type="HAMAP" id="MF_00983">
    <property type="entry name" value="PriA"/>
    <property type="match status" value="1"/>
</dbReference>
<dbReference type="InterPro" id="IPR011545">
    <property type="entry name" value="DEAD/DEAH_box_helicase_dom"/>
</dbReference>
<feature type="binding site" evidence="12">
    <location>
        <position position="360"/>
    </location>
    <ligand>
        <name>Zn(2+)</name>
        <dbReference type="ChEBI" id="CHEBI:29105"/>
        <label>1</label>
    </ligand>
</feature>
<evidence type="ECO:0000256" key="5">
    <source>
        <dbReference type="ARBA" id="ARBA00022801"/>
    </source>
</evidence>
<feature type="binding site" evidence="12">
    <location>
        <position position="401"/>
    </location>
    <ligand>
        <name>Zn(2+)</name>
        <dbReference type="ChEBI" id="CHEBI:29105"/>
        <label>1</label>
    </ligand>
</feature>
<protein>
    <recommendedName>
        <fullName evidence="12">Replication restart protein PriA</fullName>
    </recommendedName>
    <alternativeName>
        <fullName evidence="12">ATP-dependent DNA helicase PriA</fullName>
        <ecNumber evidence="12">5.6.2.4</ecNumber>
    </alternativeName>
    <alternativeName>
        <fullName evidence="12">DNA 3'-5' helicase PriA</fullName>
    </alternativeName>
</protein>
<keyword evidence="6 12" id="KW-0347">Helicase</keyword>
<dbReference type="Pfam" id="PF17764">
    <property type="entry name" value="PriA_3primeBD"/>
    <property type="match status" value="1"/>
</dbReference>
<organism evidence="15 16">
    <name type="scientific">candidate division WOR_3 bacterium SM23_60</name>
    <dbReference type="NCBI Taxonomy" id="1703780"/>
    <lineage>
        <taxon>Bacteria</taxon>
        <taxon>Bacteria division WOR-3</taxon>
    </lineage>
</organism>
<evidence type="ECO:0000256" key="2">
    <source>
        <dbReference type="ARBA" id="ARBA00022705"/>
    </source>
</evidence>
<feature type="binding site" evidence="12">
    <location>
        <position position="404"/>
    </location>
    <ligand>
        <name>Zn(2+)</name>
        <dbReference type="ChEBI" id="CHEBI:29105"/>
        <label>1</label>
    </ligand>
</feature>
<keyword evidence="2 12" id="KW-0235">DNA replication</keyword>
<keyword evidence="4 12" id="KW-0547">Nucleotide-binding</keyword>
<dbReference type="GO" id="GO:0006302">
    <property type="term" value="P:double-strand break repair"/>
    <property type="evidence" value="ECO:0007669"/>
    <property type="project" value="InterPro"/>
</dbReference>
<dbReference type="PANTHER" id="PTHR30580:SF0">
    <property type="entry name" value="PRIMOSOMAL PROTEIN N"/>
    <property type="match status" value="1"/>
</dbReference>
<evidence type="ECO:0000256" key="10">
    <source>
        <dbReference type="ARBA" id="ARBA00023235"/>
    </source>
</evidence>
<keyword evidence="7 12" id="KW-0862">Zinc</keyword>
<gene>
    <name evidence="12" type="primary">priA</name>
    <name evidence="15" type="ORF">AMJ87_13945</name>
</gene>
<dbReference type="PANTHER" id="PTHR30580">
    <property type="entry name" value="PRIMOSOMAL PROTEIN N"/>
    <property type="match status" value="1"/>
</dbReference>
<dbReference type="GO" id="GO:1990077">
    <property type="term" value="C:primosome complex"/>
    <property type="evidence" value="ECO:0007669"/>
    <property type="project" value="UniProtKB-UniRule"/>
</dbReference>
<evidence type="ECO:0000256" key="11">
    <source>
        <dbReference type="ARBA" id="ARBA00048988"/>
    </source>
</evidence>
<comment type="similarity">
    <text evidence="12">Belongs to the helicase family. PriA subfamily.</text>
</comment>
<dbReference type="Gene3D" id="3.40.50.300">
    <property type="entry name" value="P-loop containing nucleotide triphosphate hydrolases"/>
    <property type="match status" value="2"/>
</dbReference>
<dbReference type="EMBL" id="LJUO01000241">
    <property type="protein sequence ID" value="KPK67087.1"/>
    <property type="molecule type" value="Genomic_DNA"/>
</dbReference>
<feature type="binding site" evidence="12">
    <location>
        <position position="391"/>
    </location>
    <ligand>
        <name>Zn(2+)</name>
        <dbReference type="ChEBI" id="CHEBI:29105"/>
        <label>2</label>
    </ligand>
</feature>
<comment type="caution">
    <text evidence="15">The sequence shown here is derived from an EMBL/GenBank/DDBJ whole genome shotgun (WGS) entry which is preliminary data.</text>
</comment>
<dbReference type="GO" id="GO:0008270">
    <property type="term" value="F:zinc ion binding"/>
    <property type="evidence" value="ECO:0007669"/>
    <property type="project" value="UniProtKB-UniRule"/>
</dbReference>
<dbReference type="SUPFAM" id="SSF52540">
    <property type="entry name" value="P-loop containing nucleoside triphosphate hydrolases"/>
    <property type="match status" value="2"/>
</dbReference>
<keyword evidence="5 12" id="KW-0378">Hydrolase</keyword>
<dbReference type="AlphaFoldDB" id="A0A0S8G2C7"/>
<dbReference type="InterPro" id="IPR041222">
    <property type="entry name" value="PriA_3primeBD"/>
</dbReference>
<evidence type="ECO:0000256" key="3">
    <source>
        <dbReference type="ARBA" id="ARBA00022723"/>
    </source>
</evidence>
<evidence type="ECO:0000256" key="12">
    <source>
        <dbReference type="HAMAP-Rule" id="MF_00983"/>
    </source>
</evidence>
<dbReference type="GO" id="GO:0005524">
    <property type="term" value="F:ATP binding"/>
    <property type="evidence" value="ECO:0007669"/>
    <property type="project" value="UniProtKB-UniRule"/>
</dbReference>
<dbReference type="InterPro" id="IPR005259">
    <property type="entry name" value="PriA"/>
</dbReference>
<comment type="catalytic activity">
    <reaction evidence="12">
        <text>Couples ATP hydrolysis with the unwinding of duplex DNA by translocating in the 3'-5' direction.</text>
        <dbReference type="EC" id="5.6.2.4"/>
    </reaction>
</comment>
<dbReference type="NCBIfam" id="TIGR00595">
    <property type="entry name" value="priA"/>
    <property type="match status" value="1"/>
</dbReference>
<dbReference type="Proteomes" id="UP000051096">
    <property type="component" value="Unassembled WGS sequence"/>
</dbReference>
<dbReference type="CDD" id="cd17929">
    <property type="entry name" value="DEXHc_priA"/>
    <property type="match status" value="1"/>
</dbReference>
<dbReference type="SMART" id="SM00490">
    <property type="entry name" value="HELICc"/>
    <property type="match status" value="1"/>
</dbReference>
<comment type="cofactor">
    <cofactor evidence="12">
        <name>Zn(2+)</name>
        <dbReference type="ChEBI" id="CHEBI:29105"/>
    </cofactor>
    <text evidence="12">Binds 2 zinc ions per subunit.</text>
</comment>
<dbReference type="Pfam" id="PF00270">
    <property type="entry name" value="DEAD"/>
    <property type="match status" value="1"/>
</dbReference>
<dbReference type="SMART" id="SM00487">
    <property type="entry name" value="DEXDc"/>
    <property type="match status" value="1"/>
</dbReference>